<dbReference type="InterPro" id="IPR027417">
    <property type="entry name" value="P-loop_NTPase"/>
</dbReference>
<evidence type="ECO:0000313" key="6">
    <source>
        <dbReference type="Proteomes" id="UP000070339"/>
    </source>
</evidence>
<dbReference type="PANTHER" id="PTHR42939">
    <property type="entry name" value="ABC TRANSPORTER ATP-BINDING PROTEIN ALBC-RELATED"/>
    <property type="match status" value="1"/>
</dbReference>
<feature type="domain" description="ABC transporter" evidence="4">
    <location>
        <begin position="27"/>
        <end position="77"/>
    </location>
</feature>
<keyword evidence="2" id="KW-0547">Nucleotide-binding</keyword>
<evidence type="ECO:0000256" key="3">
    <source>
        <dbReference type="ARBA" id="ARBA00022840"/>
    </source>
</evidence>
<comment type="caution">
    <text evidence="5">The sequence shown here is derived from an EMBL/GenBank/DDBJ whole genome shotgun (WGS) entry which is preliminary data.</text>
</comment>
<keyword evidence="6" id="KW-1185">Reference proteome</keyword>
<proteinExistence type="predicted"/>
<evidence type="ECO:0000256" key="2">
    <source>
        <dbReference type="ARBA" id="ARBA00022741"/>
    </source>
</evidence>
<accession>A0ABR5V7N2</accession>
<keyword evidence="1" id="KW-0813">Transport</keyword>
<organism evidence="5 6">
    <name type="scientific">Corynebacterium simulans</name>
    <dbReference type="NCBI Taxonomy" id="146827"/>
    <lineage>
        <taxon>Bacteria</taxon>
        <taxon>Bacillati</taxon>
        <taxon>Actinomycetota</taxon>
        <taxon>Actinomycetes</taxon>
        <taxon>Mycobacteriales</taxon>
        <taxon>Corynebacteriaceae</taxon>
        <taxon>Corynebacterium</taxon>
    </lineage>
</organism>
<reference evidence="5 6" key="1">
    <citation type="journal article" date="2016" name="Int. J. Syst. Evol. Microbiol.">
        <title>Resolving the Complexity of Human Skin Metagenomes Using Single-Molecule Sequencing.</title>
        <authorList>
            <consortium name="NISC Comparative Sequencing Program"/>
            <person name="Tsai Y.C."/>
            <person name="Conlan S."/>
            <person name="Deming C."/>
            <person name="Segre J.A."/>
            <person name="Kong H.H."/>
            <person name="Korlach J."/>
            <person name="Oh J."/>
        </authorList>
    </citation>
    <scope>NUCLEOTIDE SEQUENCE [LARGE SCALE GENOMIC DNA]</scope>
    <source>
        <strain evidence="5 6">1B08</strain>
    </source>
</reference>
<dbReference type="InterPro" id="IPR051782">
    <property type="entry name" value="ABC_Transporter_VariousFunc"/>
</dbReference>
<sequence length="164" mass="18224">MPIVGFTSGEYCAYVAWLFGQDRKTAKKHSLEWLNFVDLSKAADQRCESLSGGERSRLAIATALNSGSKTLLLDEPSAALDPLSKELITKVYQKIVEMGHNLVVSTHDAGELQKPFERVLVLDKGKLRFDGSRSEFIQLASELDDNPVHNLARSFARRRNDDGS</sequence>
<dbReference type="EMBL" id="LTEB01000035">
    <property type="protein sequence ID" value="KXU17422.1"/>
    <property type="molecule type" value="Genomic_DNA"/>
</dbReference>
<keyword evidence="3" id="KW-0067">ATP-binding</keyword>
<dbReference type="PANTHER" id="PTHR42939:SF1">
    <property type="entry name" value="ABC TRANSPORTER ATP-BINDING PROTEIN ALBC-RELATED"/>
    <property type="match status" value="1"/>
</dbReference>
<dbReference type="InterPro" id="IPR003439">
    <property type="entry name" value="ABC_transporter-like_ATP-bd"/>
</dbReference>
<evidence type="ECO:0000259" key="4">
    <source>
        <dbReference type="Pfam" id="PF00005"/>
    </source>
</evidence>
<gene>
    <name evidence="5" type="ORF">WM41_1950</name>
</gene>
<dbReference type="Pfam" id="PF00005">
    <property type="entry name" value="ABC_tran"/>
    <property type="match status" value="1"/>
</dbReference>
<dbReference type="Gene3D" id="3.40.50.300">
    <property type="entry name" value="P-loop containing nucleotide triphosphate hydrolases"/>
    <property type="match status" value="1"/>
</dbReference>
<dbReference type="Proteomes" id="UP000070339">
    <property type="component" value="Unassembled WGS sequence"/>
</dbReference>
<evidence type="ECO:0000256" key="1">
    <source>
        <dbReference type="ARBA" id="ARBA00022448"/>
    </source>
</evidence>
<name>A0ABR5V7N2_9CORY</name>
<dbReference type="SUPFAM" id="SSF52540">
    <property type="entry name" value="P-loop containing nucleoside triphosphate hydrolases"/>
    <property type="match status" value="1"/>
</dbReference>
<evidence type="ECO:0000313" key="5">
    <source>
        <dbReference type="EMBL" id="KXU17422.1"/>
    </source>
</evidence>
<protein>
    <submittedName>
        <fullName evidence="5">ABC transporter family protein</fullName>
    </submittedName>
</protein>